<dbReference type="RefSeq" id="WP_307211988.1">
    <property type="nucleotide sequence ID" value="NZ_JAUSTI010000001.1"/>
</dbReference>
<feature type="coiled-coil region" evidence="1">
    <location>
        <begin position="88"/>
        <end position="115"/>
    </location>
</feature>
<protein>
    <submittedName>
        <fullName evidence="2">Uncharacterized protein</fullName>
    </submittedName>
</protein>
<organism evidence="2 3">
    <name type="scientific">Paenibacillus tundrae</name>
    <dbReference type="NCBI Taxonomy" id="528187"/>
    <lineage>
        <taxon>Bacteria</taxon>
        <taxon>Bacillati</taxon>
        <taxon>Bacillota</taxon>
        <taxon>Bacilli</taxon>
        <taxon>Bacillales</taxon>
        <taxon>Paenibacillaceae</taxon>
        <taxon>Paenibacillus</taxon>
    </lineage>
</organism>
<sequence>MAQLTGVKERGEGFIEFNGEYYEAQHESVQAAAGDIVRHDTGYSFLPAGTYDILDHDLEFADEDGDYWSYDSDNDTLFRKVPPLSESLATKRDQLATLTAEIAQLEAQLAEESRLKVGDYARVTDISSVDNFNEGDIVIITRIDDQRHTYVLRGESVTSEGYEWFSPAALTKITPAEARASLIAKIDAHFGGQEAD</sequence>
<comment type="caution">
    <text evidence="2">The sequence shown here is derived from an EMBL/GenBank/DDBJ whole genome shotgun (WGS) entry which is preliminary data.</text>
</comment>
<evidence type="ECO:0000313" key="3">
    <source>
        <dbReference type="Proteomes" id="UP001233836"/>
    </source>
</evidence>
<proteinExistence type="predicted"/>
<keyword evidence="3" id="KW-1185">Reference proteome</keyword>
<dbReference type="Proteomes" id="UP001233836">
    <property type="component" value="Unassembled WGS sequence"/>
</dbReference>
<name>A0ABT9W655_9BACL</name>
<dbReference type="EMBL" id="JAUSTI010000001">
    <property type="protein sequence ID" value="MDQ0168738.1"/>
    <property type="molecule type" value="Genomic_DNA"/>
</dbReference>
<gene>
    <name evidence="2" type="ORF">J2T19_000175</name>
</gene>
<accession>A0ABT9W655</accession>
<reference evidence="2 3" key="1">
    <citation type="submission" date="2023-07" db="EMBL/GenBank/DDBJ databases">
        <title>Sorghum-associated microbial communities from plants grown in Nebraska, USA.</title>
        <authorList>
            <person name="Schachtman D."/>
        </authorList>
    </citation>
    <scope>NUCLEOTIDE SEQUENCE [LARGE SCALE GENOMIC DNA]</scope>
    <source>
        <strain evidence="2 3">DS1314</strain>
    </source>
</reference>
<evidence type="ECO:0000256" key="1">
    <source>
        <dbReference type="SAM" id="Coils"/>
    </source>
</evidence>
<evidence type="ECO:0000313" key="2">
    <source>
        <dbReference type="EMBL" id="MDQ0168738.1"/>
    </source>
</evidence>
<keyword evidence="1" id="KW-0175">Coiled coil</keyword>